<evidence type="ECO:0000259" key="6">
    <source>
        <dbReference type="PROSITE" id="PS50850"/>
    </source>
</evidence>
<dbReference type="InterPro" id="IPR050549">
    <property type="entry name" value="MFS_Trehalose_Transporter"/>
</dbReference>
<dbReference type="SUPFAM" id="SSF103473">
    <property type="entry name" value="MFS general substrate transporter"/>
    <property type="match status" value="1"/>
</dbReference>
<dbReference type="Pfam" id="PF00083">
    <property type="entry name" value="Sugar_tr"/>
    <property type="match status" value="1"/>
</dbReference>
<dbReference type="PROSITE" id="PS50850">
    <property type="entry name" value="MFS"/>
    <property type="match status" value="1"/>
</dbReference>
<keyword evidence="3 5" id="KW-1133">Transmembrane helix</keyword>
<evidence type="ECO:0000256" key="2">
    <source>
        <dbReference type="ARBA" id="ARBA00022692"/>
    </source>
</evidence>
<feature type="transmembrane region" description="Helical" evidence="5">
    <location>
        <begin position="265"/>
        <end position="288"/>
    </location>
</feature>
<feature type="transmembrane region" description="Helical" evidence="5">
    <location>
        <begin position="172"/>
        <end position="189"/>
    </location>
</feature>
<organism evidence="7">
    <name type="scientific">Cacopsylla melanoneura</name>
    <dbReference type="NCBI Taxonomy" id="428564"/>
    <lineage>
        <taxon>Eukaryota</taxon>
        <taxon>Metazoa</taxon>
        <taxon>Ecdysozoa</taxon>
        <taxon>Arthropoda</taxon>
        <taxon>Hexapoda</taxon>
        <taxon>Insecta</taxon>
        <taxon>Pterygota</taxon>
        <taxon>Neoptera</taxon>
        <taxon>Paraneoptera</taxon>
        <taxon>Hemiptera</taxon>
        <taxon>Sternorrhyncha</taxon>
        <taxon>Psylloidea</taxon>
        <taxon>Psyllidae</taxon>
        <taxon>Psyllinae</taxon>
        <taxon>Cacopsylla</taxon>
    </lineage>
</organism>
<dbReference type="Gene3D" id="1.20.1250.20">
    <property type="entry name" value="MFS general substrate transporter like domains"/>
    <property type="match status" value="1"/>
</dbReference>
<proteinExistence type="predicted"/>
<keyword evidence="4 5" id="KW-0472">Membrane</keyword>
<sequence length="389" mass="43234">MVVMGFPLCVGWLILYFAQSIPIILLGTVCMSLGVGCVEAPILAYIGEACEPRLRGSLSSLTITALKLGVVLIFFINALTDWRTTMLGSAGFSILTTIMLACIPESPTWLVSKGRLKEAERSLRWVRGWSKNPKVSVEFDQLVQQTRTNTMNKTQAQGQFTHLSKPEFQRPFIMILMLYVITLISSLLPMRPFFVQISQTFRLPMRGEWVLVLTTLLNILGSVVGSFTIHRFGKRGISLWSMALNTIALVALSTCALNLQWSGWIPFSVFCLCYSISGYGIISLPWIYVAEVFPLEVRGVAAGLSGASSSLIIFISTKTYMSSVSWFGLHGTLFMYTTISFLGLVYIYLYVPETEGRSLDEIMQYFAGNKQALDSNKPKSNSSDNKPHS</sequence>
<name>A0A8D8Z5P1_9HEMI</name>
<evidence type="ECO:0000313" key="7">
    <source>
        <dbReference type="EMBL" id="CAG6741010.1"/>
    </source>
</evidence>
<evidence type="ECO:0000256" key="3">
    <source>
        <dbReference type="ARBA" id="ARBA00022989"/>
    </source>
</evidence>
<feature type="transmembrane region" description="Helical" evidence="5">
    <location>
        <begin position="85"/>
        <end position="103"/>
    </location>
</feature>
<keyword evidence="2 5" id="KW-0812">Transmembrane</keyword>
<feature type="transmembrane region" description="Helical" evidence="5">
    <location>
        <begin position="333"/>
        <end position="351"/>
    </location>
</feature>
<dbReference type="GO" id="GO:0016020">
    <property type="term" value="C:membrane"/>
    <property type="evidence" value="ECO:0007669"/>
    <property type="project" value="UniProtKB-SubCell"/>
</dbReference>
<evidence type="ECO:0000256" key="1">
    <source>
        <dbReference type="ARBA" id="ARBA00004141"/>
    </source>
</evidence>
<dbReference type="PANTHER" id="PTHR48021">
    <property type="match status" value="1"/>
</dbReference>
<accession>A0A8D8Z5P1</accession>
<reference evidence="7" key="1">
    <citation type="submission" date="2021-05" db="EMBL/GenBank/DDBJ databases">
        <authorList>
            <person name="Alioto T."/>
            <person name="Alioto T."/>
            <person name="Gomez Garrido J."/>
        </authorList>
    </citation>
    <scope>NUCLEOTIDE SEQUENCE</scope>
</reference>
<protein>
    <submittedName>
        <fullName evidence="7">Facilitated trehalose transporter Tret1</fullName>
    </submittedName>
</protein>
<feature type="transmembrane region" description="Helical" evidence="5">
    <location>
        <begin position="209"/>
        <end position="227"/>
    </location>
</feature>
<evidence type="ECO:0000256" key="4">
    <source>
        <dbReference type="ARBA" id="ARBA00023136"/>
    </source>
</evidence>
<feature type="transmembrane region" description="Helical" evidence="5">
    <location>
        <begin position="20"/>
        <end position="46"/>
    </location>
</feature>
<dbReference type="InterPro" id="IPR036259">
    <property type="entry name" value="MFS_trans_sf"/>
</dbReference>
<dbReference type="GO" id="GO:0022857">
    <property type="term" value="F:transmembrane transporter activity"/>
    <property type="evidence" value="ECO:0007669"/>
    <property type="project" value="InterPro"/>
</dbReference>
<evidence type="ECO:0000256" key="5">
    <source>
        <dbReference type="SAM" id="Phobius"/>
    </source>
</evidence>
<dbReference type="PANTHER" id="PTHR48021:SF39">
    <property type="entry name" value="MAJOR FACILITATOR SUPERFAMILY (MFS) PROFILE DOMAIN-CONTAINING PROTEIN"/>
    <property type="match status" value="1"/>
</dbReference>
<dbReference type="InterPro" id="IPR005828">
    <property type="entry name" value="MFS_sugar_transport-like"/>
</dbReference>
<dbReference type="EMBL" id="HBUF01422463">
    <property type="protein sequence ID" value="CAG6741010.1"/>
    <property type="molecule type" value="Transcribed_RNA"/>
</dbReference>
<dbReference type="InterPro" id="IPR020846">
    <property type="entry name" value="MFS_dom"/>
</dbReference>
<dbReference type="AlphaFoldDB" id="A0A8D8Z5P1"/>
<feature type="domain" description="Major facilitator superfamily (MFS) profile" evidence="6">
    <location>
        <begin position="1"/>
        <end position="355"/>
    </location>
</feature>
<feature type="transmembrane region" description="Helical" evidence="5">
    <location>
        <begin position="239"/>
        <end position="259"/>
    </location>
</feature>
<comment type="subcellular location">
    <subcellularLocation>
        <location evidence="1">Membrane</location>
        <topology evidence="1">Multi-pass membrane protein</topology>
    </subcellularLocation>
</comment>
<feature type="transmembrane region" description="Helical" evidence="5">
    <location>
        <begin position="58"/>
        <end position="79"/>
    </location>
</feature>